<evidence type="ECO:0000259" key="1">
    <source>
        <dbReference type="Pfam" id="PF01266"/>
    </source>
</evidence>
<dbReference type="EMBL" id="LAZR01003545">
    <property type="protein sequence ID" value="KKN17206.1"/>
    <property type="molecule type" value="Genomic_DNA"/>
</dbReference>
<accession>A0A0F9QVN7</accession>
<dbReference type="Gene3D" id="3.30.9.10">
    <property type="entry name" value="D-Amino Acid Oxidase, subunit A, domain 2"/>
    <property type="match status" value="1"/>
</dbReference>
<dbReference type="GO" id="GO:0005737">
    <property type="term" value="C:cytoplasm"/>
    <property type="evidence" value="ECO:0007669"/>
    <property type="project" value="TreeGrafter"/>
</dbReference>
<dbReference type="AlphaFoldDB" id="A0A0F9QVN7"/>
<dbReference type="PANTHER" id="PTHR13847:SF281">
    <property type="entry name" value="FAD DEPENDENT OXIDOREDUCTASE DOMAIN-CONTAINING PROTEIN"/>
    <property type="match status" value="1"/>
</dbReference>
<proteinExistence type="predicted"/>
<dbReference type="InterPro" id="IPR006076">
    <property type="entry name" value="FAD-dep_OxRdtase"/>
</dbReference>
<protein>
    <recommendedName>
        <fullName evidence="1">FAD dependent oxidoreductase domain-containing protein</fullName>
    </recommendedName>
</protein>
<reference evidence="2" key="1">
    <citation type="journal article" date="2015" name="Nature">
        <title>Complex archaea that bridge the gap between prokaryotes and eukaryotes.</title>
        <authorList>
            <person name="Spang A."/>
            <person name="Saw J.H."/>
            <person name="Jorgensen S.L."/>
            <person name="Zaremba-Niedzwiedzka K."/>
            <person name="Martijn J."/>
            <person name="Lind A.E."/>
            <person name="van Eijk R."/>
            <person name="Schleper C."/>
            <person name="Guy L."/>
            <person name="Ettema T.J."/>
        </authorList>
    </citation>
    <scope>NUCLEOTIDE SEQUENCE</scope>
</reference>
<dbReference type="InterPro" id="IPR036188">
    <property type="entry name" value="FAD/NAD-bd_sf"/>
</dbReference>
<organism evidence="2">
    <name type="scientific">marine sediment metagenome</name>
    <dbReference type="NCBI Taxonomy" id="412755"/>
    <lineage>
        <taxon>unclassified sequences</taxon>
        <taxon>metagenomes</taxon>
        <taxon>ecological metagenomes</taxon>
    </lineage>
</organism>
<dbReference type="SUPFAM" id="SSF51905">
    <property type="entry name" value="FAD/NAD(P)-binding domain"/>
    <property type="match status" value="1"/>
</dbReference>
<name>A0A0F9QVN7_9ZZZZ</name>
<dbReference type="PANTHER" id="PTHR13847">
    <property type="entry name" value="SARCOSINE DEHYDROGENASE-RELATED"/>
    <property type="match status" value="1"/>
</dbReference>
<comment type="caution">
    <text evidence="2">The sequence shown here is derived from an EMBL/GenBank/DDBJ whole genome shotgun (WGS) entry which is preliminary data.</text>
</comment>
<gene>
    <name evidence="2" type="ORF">LCGC14_0968150</name>
</gene>
<dbReference type="Pfam" id="PF01266">
    <property type="entry name" value="DAO"/>
    <property type="match status" value="1"/>
</dbReference>
<evidence type="ECO:0000313" key="2">
    <source>
        <dbReference type="EMBL" id="KKN17206.1"/>
    </source>
</evidence>
<dbReference type="Gene3D" id="3.50.50.60">
    <property type="entry name" value="FAD/NAD(P)-binding domain"/>
    <property type="match status" value="1"/>
</dbReference>
<feature type="domain" description="FAD dependent oxidoreductase" evidence="1">
    <location>
        <begin position="39"/>
        <end position="399"/>
    </location>
</feature>
<sequence length="442" mass="48542">MKHIFGSFAYGDEPRLNCWWDQTCEIPTRPILTGSQSCDVAIIGGGFTGISAALHLAKSGVKVVVLENRYVGWGASGRNGGFCCLGGGRLDDTALDKKFGRVDHLAFRSAEMAAINLVDELVKRHDIAVDRHSSGETELAHRPRDMDYLRRRVAVIKEDYGLDATLVEKHELAAQGISGPFHGALTVPAGFALNPLKYLTGLAEAAEAAGAIIYHQTGARRITQTGDAHQIDTSNGTLTADKIILATNGYSSEDLSSDLSGRYMPAQSSVIVTRPLSDNELAQAGWTSSQMVYDTRNLLHYFRLMPDRRMLFGMRGGLMTGARAEARALMRVRRDFEMIFPQWKRVETPYGWSGMVCLARNQMPFVGKLSQSGKIYASLCYHGNGVAMGSYCGALVADLVQGRPTQKPFPESMKGPFVKFELGRLRRMLMPFVYLGFAVADR</sequence>